<evidence type="ECO:0008006" key="3">
    <source>
        <dbReference type="Google" id="ProtNLM"/>
    </source>
</evidence>
<reference evidence="2" key="1">
    <citation type="submission" date="2016-10" db="EMBL/GenBank/DDBJ databases">
        <authorList>
            <person name="Varghese N."/>
        </authorList>
    </citation>
    <scope>NUCLEOTIDE SEQUENCE [LARGE SCALE GENOMIC DNA]</scope>
    <source>
        <strain evidence="2">DSM 20406</strain>
    </source>
</reference>
<organism evidence="1 2">
    <name type="scientific">Sharpea azabuensis</name>
    <dbReference type="NCBI Taxonomy" id="322505"/>
    <lineage>
        <taxon>Bacteria</taxon>
        <taxon>Bacillati</taxon>
        <taxon>Bacillota</taxon>
        <taxon>Erysipelotrichia</taxon>
        <taxon>Erysipelotrichales</taxon>
        <taxon>Coprobacillaceae</taxon>
        <taxon>Sharpea</taxon>
    </lineage>
</organism>
<dbReference type="AlphaFoldDB" id="A0A1H6W4X0"/>
<evidence type="ECO:0000313" key="1">
    <source>
        <dbReference type="EMBL" id="SEJ12008.1"/>
    </source>
</evidence>
<name>A0A1H6W4X0_9FIRM</name>
<dbReference type="STRING" id="322505.SAMN04487836_11343"/>
<dbReference type="RefSeq" id="WP_074732600.1">
    <property type="nucleotide sequence ID" value="NZ_FNYK01000059.1"/>
</dbReference>
<gene>
    <name evidence="1" type="ORF">SAMN04487834_10593</name>
</gene>
<evidence type="ECO:0000313" key="2">
    <source>
        <dbReference type="Proteomes" id="UP000183028"/>
    </source>
</evidence>
<dbReference type="Proteomes" id="UP000183028">
    <property type="component" value="Unassembled WGS sequence"/>
</dbReference>
<proteinExistence type="predicted"/>
<protein>
    <recommendedName>
        <fullName evidence="3">SprT-like family protein</fullName>
    </recommendedName>
</protein>
<dbReference type="OrthoDB" id="9941416at2"/>
<accession>A0A1H6W4X0</accession>
<dbReference type="EMBL" id="FNYK01000059">
    <property type="protein sequence ID" value="SEJ12008.1"/>
    <property type="molecule type" value="Genomic_DNA"/>
</dbReference>
<keyword evidence="2" id="KW-1185">Reference proteome</keyword>
<sequence>MLSDYARTTPIFTINQPKRTIFPEKHNIRNLLIKSYDILEECLSYDELYNNEPLDLENIPFYIGDHINYYGYCNFDYNARYKLRYPKYIFISRCLLEKTVNEDISLSILLHEILHATIYDPDTYTYHEDGSTIGRHHGIWRERANKIMVKYPQISIPFNYENEELYDLGVNEDSYAETQWAYHQFDEVDTYEYVEERFISLDLHIKNFLESIGQTQLMK</sequence>